<comment type="caution">
    <text evidence="2">The sequence shown here is derived from an EMBL/GenBank/DDBJ whole genome shotgun (WGS) entry which is preliminary data.</text>
</comment>
<dbReference type="EMBL" id="JASNFN010000031">
    <property type="protein sequence ID" value="MDP5184792.1"/>
    <property type="molecule type" value="Genomic_DNA"/>
</dbReference>
<accession>A0ABT9IGT9</accession>
<protein>
    <submittedName>
        <fullName evidence="2">Uncharacterized protein</fullName>
    </submittedName>
</protein>
<evidence type="ECO:0000313" key="2">
    <source>
        <dbReference type="EMBL" id="MDP5184792.1"/>
    </source>
</evidence>
<keyword evidence="1" id="KW-1133">Transmembrane helix</keyword>
<keyword evidence="1" id="KW-0472">Membrane</keyword>
<feature type="transmembrane region" description="Helical" evidence="1">
    <location>
        <begin position="305"/>
        <end position="324"/>
    </location>
</feature>
<keyword evidence="1" id="KW-0812">Transmembrane</keyword>
<sequence length="647" mass="66351">MSLTVAELRAQYSVDETPLQRSLAALPGMVGRVRPPGVKIDGDATGVNLAVGQAEKGAGRLTSAFRGAAAGIASAFAFGAVTDFIGGTINAASDLSETVNKSNTIFGQNAAAVNAWARGAARNMGMSRQAALESAAGFGNMFTQIGYTGDQAADLSTKVVQLAADFGSFNNLDTADVADRMSAAFRGEYDSLQALIPNINAARVEQEALAATGKEATSELTAQEKAAAVLAIMHKDGAAAVGDFARTSGSLANQQKSLSGQWQDMQGQLGEKLLPALTTLSGWMLDTGIPALQSFGGWIKDNSSWLLPLAGGVLTVVGVVKTWTAAQLLLNAAMRANPLGIVITVIAGLVAAFVTAYQNSETFRDVVNGAFESVQSVVGNVVGFLIDGFRMILTVWLTIADGIVSGAATAFGWIPGIGDKLEAANTAFDNFKDGILADLDEAAQSAYGFGENTGRNAARGLSSTQQEAFNAGQQVADDMGRGVGAGSGMAYSSGYGVGANAGQGLVDGLRSKQFAVAREAQVLAITAGRQMQGGLQVRSPSRWTMWMGEMLGEGLVLGIRRSEAEVVRAMGHLTGSMTAPVAAGAFTVRPPVMVGGGVAGGAQAGAAAGGGLGGFDSMVRADTINVIEGTPTDLARQLNLEARSRGF</sequence>
<gene>
    <name evidence="2" type="ORF">QOZ88_19335</name>
</gene>
<feature type="transmembrane region" description="Helical" evidence="1">
    <location>
        <begin position="336"/>
        <end position="357"/>
    </location>
</feature>
<organism evidence="2 3">
    <name type="scientific">Blastococcus carthaginiensis</name>
    <dbReference type="NCBI Taxonomy" id="3050034"/>
    <lineage>
        <taxon>Bacteria</taxon>
        <taxon>Bacillati</taxon>
        <taxon>Actinomycetota</taxon>
        <taxon>Actinomycetes</taxon>
        <taxon>Geodermatophilales</taxon>
        <taxon>Geodermatophilaceae</taxon>
        <taxon>Blastococcus</taxon>
    </lineage>
</organism>
<reference evidence="3" key="1">
    <citation type="submission" date="2023-05" db="EMBL/GenBank/DDBJ databases">
        <title>Draft genome of Pseudofrankia sp. BMG5.37.</title>
        <authorList>
            <person name="Gtari M."/>
            <person name="Ghodhbane F."/>
            <person name="Sbissi I."/>
        </authorList>
    </citation>
    <scope>NUCLEOTIDE SEQUENCE [LARGE SCALE GENOMIC DNA]</scope>
    <source>
        <strain evidence="3">BMG 814</strain>
    </source>
</reference>
<proteinExistence type="predicted"/>
<keyword evidence="3" id="KW-1185">Reference proteome</keyword>
<evidence type="ECO:0000256" key="1">
    <source>
        <dbReference type="SAM" id="Phobius"/>
    </source>
</evidence>
<dbReference type="Proteomes" id="UP001233673">
    <property type="component" value="Unassembled WGS sequence"/>
</dbReference>
<dbReference type="RefSeq" id="WP_306001337.1">
    <property type="nucleotide sequence ID" value="NZ_JASNFN010000031.1"/>
</dbReference>
<evidence type="ECO:0000313" key="3">
    <source>
        <dbReference type="Proteomes" id="UP001233673"/>
    </source>
</evidence>
<name>A0ABT9IGT9_9ACTN</name>